<evidence type="ECO:0000313" key="9">
    <source>
        <dbReference type="EMBL" id="KAH7353610.1"/>
    </source>
</evidence>
<dbReference type="InterPro" id="IPR013154">
    <property type="entry name" value="ADH-like_N"/>
</dbReference>
<reference evidence="9" key="1">
    <citation type="journal article" date="2021" name="Nat. Commun.">
        <title>Genetic determinants of endophytism in the Arabidopsis root mycobiome.</title>
        <authorList>
            <person name="Mesny F."/>
            <person name="Miyauchi S."/>
            <person name="Thiergart T."/>
            <person name="Pickel B."/>
            <person name="Atanasova L."/>
            <person name="Karlsson M."/>
            <person name="Huettel B."/>
            <person name="Barry K.W."/>
            <person name="Haridas S."/>
            <person name="Chen C."/>
            <person name="Bauer D."/>
            <person name="Andreopoulos W."/>
            <person name="Pangilinan J."/>
            <person name="LaButti K."/>
            <person name="Riley R."/>
            <person name="Lipzen A."/>
            <person name="Clum A."/>
            <person name="Drula E."/>
            <person name="Henrissat B."/>
            <person name="Kohler A."/>
            <person name="Grigoriev I.V."/>
            <person name="Martin F.M."/>
            <person name="Hacquard S."/>
        </authorList>
    </citation>
    <scope>NUCLEOTIDE SEQUENCE</scope>
    <source>
        <strain evidence="9">MPI-CAGE-AT-0016</strain>
    </source>
</reference>
<dbReference type="Gene3D" id="3.40.50.720">
    <property type="entry name" value="NAD(P)-binding Rossmann-like Domain"/>
    <property type="match status" value="1"/>
</dbReference>
<dbReference type="AlphaFoldDB" id="A0A8K0T846"/>
<dbReference type="InterPro" id="IPR011032">
    <property type="entry name" value="GroES-like_sf"/>
</dbReference>
<evidence type="ECO:0000256" key="1">
    <source>
        <dbReference type="ARBA" id="ARBA00001947"/>
    </source>
</evidence>
<evidence type="ECO:0000256" key="6">
    <source>
        <dbReference type="ARBA" id="ARBA00023027"/>
    </source>
</evidence>
<evidence type="ECO:0000256" key="3">
    <source>
        <dbReference type="ARBA" id="ARBA00022723"/>
    </source>
</evidence>
<dbReference type="GO" id="GO:0008270">
    <property type="term" value="F:zinc ion binding"/>
    <property type="evidence" value="ECO:0007669"/>
    <property type="project" value="InterPro"/>
</dbReference>
<dbReference type="InterPro" id="IPR002328">
    <property type="entry name" value="ADH_Zn_CS"/>
</dbReference>
<comment type="similarity">
    <text evidence="2">Belongs to the zinc-containing alcohol dehydrogenase family.</text>
</comment>
<sequence length="405" mass="43661">MRAVQYEGNVGDVSVNIVPRPTIEQPEDAIVRITSSAICGSDLHIYHGIQGDAGVPFGIGHEAVGIVEEVGDAVDFFKPGDRVIVVAFTEDGHLLPKPTMTLFELDHMRIYGHGETTGLLDHGLQAEYARVPWADSSLAKIPSNSNLDDREWLPVADVFPTGWSLLTRSGFEPGDSVAIFGAGAVGLMCAYSAIMRGASIVYVVDHVTSRLAKATQIGAMAINFTLGGKASDQILALRPAGVKRTVDCVGEVCLDENLEPRQDYVLREAVKITRHQGGIGIAGVYMAGLGGQVTEAAEKLGLSSEIKFPIAEAWSKELRIHCGMVDLKEAVPQVMELIKTGRARPGFVFSNEYSIDDAPLAYSRFERWEESKVILKGARRKGDEKSLEIRSGSSGHGRNGSNTEA</sequence>
<evidence type="ECO:0000256" key="4">
    <source>
        <dbReference type="ARBA" id="ARBA00022833"/>
    </source>
</evidence>
<organism evidence="9 10">
    <name type="scientific">Plectosphaerella cucumerina</name>
    <dbReference type="NCBI Taxonomy" id="40658"/>
    <lineage>
        <taxon>Eukaryota</taxon>
        <taxon>Fungi</taxon>
        <taxon>Dikarya</taxon>
        <taxon>Ascomycota</taxon>
        <taxon>Pezizomycotina</taxon>
        <taxon>Sordariomycetes</taxon>
        <taxon>Hypocreomycetidae</taxon>
        <taxon>Glomerellales</taxon>
        <taxon>Plectosphaerellaceae</taxon>
        <taxon>Plectosphaerella</taxon>
    </lineage>
</organism>
<keyword evidence="3" id="KW-0479">Metal-binding</keyword>
<evidence type="ECO:0000313" key="10">
    <source>
        <dbReference type="Proteomes" id="UP000813385"/>
    </source>
</evidence>
<dbReference type="EMBL" id="JAGPXD010000005">
    <property type="protein sequence ID" value="KAH7353610.1"/>
    <property type="molecule type" value="Genomic_DNA"/>
</dbReference>
<dbReference type="PROSITE" id="PS00059">
    <property type="entry name" value="ADH_ZINC"/>
    <property type="match status" value="1"/>
</dbReference>
<protein>
    <recommendedName>
        <fullName evidence="8">Alcohol dehydrogenase-like N-terminal domain-containing protein</fullName>
    </recommendedName>
</protein>
<evidence type="ECO:0000256" key="5">
    <source>
        <dbReference type="ARBA" id="ARBA00023002"/>
    </source>
</evidence>
<evidence type="ECO:0000259" key="8">
    <source>
        <dbReference type="Pfam" id="PF08240"/>
    </source>
</evidence>
<dbReference type="InterPro" id="IPR036291">
    <property type="entry name" value="NAD(P)-bd_dom_sf"/>
</dbReference>
<evidence type="ECO:0000256" key="7">
    <source>
        <dbReference type="SAM" id="MobiDB-lite"/>
    </source>
</evidence>
<comment type="caution">
    <text evidence="9">The sequence shown here is derived from an EMBL/GenBank/DDBJ whole genome shotgun (WGS) entry which is preliminary data.</text>
</comment>
<keyword evidence="4" id="KW-0862">Zinc</keyword>
<dbReference type="SUPFAM" id="SSF51735">
    <property type="entry name" value="NAD(P)-binding Rossmann-fold domains"/>
    <property type="match status" value="1"/>
</dbReference>
<dbReference type="Pfam" id="PF08240">
    <property type="entry name" value="ADH_N"/>
    <property type="match status" value="1"/>
</dbReference>
<keyword evidence="5" id="KW-0560">Oxidoreductase</keyword>
<dbReference type="PANTHER" id="PTHR42813">
    <property type="entry name" value="ZINC-TYPE ALCOHOL DEHYDROGENASE-LIKE"/>
    <property type="match status" value="1"/>
</dbReference>
<gene>
    <name evidence="9" type="ORF">B0T11DRAFT_245197</name>
</gene>
<feature type="domain" description="Alcohol dehydrogenase-like N-terminal" evidence="8">
    <location>
        <begin position="26"/>
        <end position="142"/>
    </location>
</feature>
<comment type="cofactor">
    <cofactor evidence="1">
        <name>Zn(2+)</name>
        <dbReference type="ChEBI" id="CHEBI:29105"/>
    </cofactor>
</comment>
<keyword evidence="10" id="KW-1185">Reference proteome</keyword>
<dbReference type="GO" id="GO:0016491">
    <property type="term" value="F:oxidoreductase activity"/>
    <property type="evidence" value="ECO:0007669"/>
    <property type="project" value="UniProtKB-KW"/>
</dbReference>
<feature type="region of interest" description="Disordered" evidence="7">
    <location>
        <begin position="377"/>
        <end position="405"/>
    </location>
</feature>
<evidence type="ECO:0000256" key="2">
    <source>
        <dbReference type="ARBA" id="ARBA00008072"/>
    </source>
</evidence>
<dbReference type="PANTHER" id="PTHR42813:SF3">
    <property type="entry name" value="GLUTATHIONE-INDEPENDENT FORMALDEHYDE DEHYDROGENASE"/>
    <property type="match status" value="1"/>
</dbReference>
<dbReference type="CDD" id="cd08282">
    <property type="entry name" value="PFDH_like"/>
    <property type="match status" value="1"/>
</dbReference>
<dbReference type="SUPFAM" id="SSF50129">
    <property type="entry name" value="GroES-like"/>
    <property type="match status" value="1"/>
</dbReference>
<dbReference type="OrthoDB" id="3941538at2759"/>
<accession>A0A8K0T846</accession>
<dbReference type="Gene3D" id="3.90.180.10">
    <property type="entry name" value="Medium-chain alcohol dehydrogenases, catalytic domain"/>
    <property type="match status" value="1"/>
</dbReference>
<name>A0A8K0T846_9PEZI</name>
<proteinExistence type="inferred from homology"/>
<dbReference type="Proteomes" id="UP000813385">
    <property type="component" value="Unassembled WGS sequence"/>
</dbReference>
<keyword evidence="6" id="KW-0520">NAD</keyword>